<keyword evidence="7" id="KW-0812">Transmembrane</keyword>
<comment type="similarity">
    <text evidence="3 7">Belongs to the peptidase S26 family.</text>
</comment>
<evidence type="ECO:0000313" key="9">
    <source>
        <dbReference type="EMBL" id="RDB70217.1"/>
    </source>
</evidence>
<evidence type="ECO:0000259" key="8">
    <source>
        <dbReference type="Pfam" id="PF10502"/>
    </source>
</evidence>
<dbReference type="GO" id="GO:0006465">
    <property type="term" value="P:signal peptide processing"/>
    <property type="evidence" value="ECO:0007669"/>
    <property type="project" value="InterPro"/>
</dbReference>
<evidence type="ECO:0000256" key="7">
    <source>
        <dbReference type="RuleBase" id="RU362042"/>
    </source>
</evidence>
<proteinExistence type="inferred from homology"/>
<reference evidence="10" key="3">
    <citation type="journal article" date="2019" name="Microbiol. Resour. Announc.">
        <title>Draft Genome Sequences of Type Strains of Gordonibacter faecihominis, Paraeggerthella hongkongensis, Parvibacter caecicola,Slackia equolifaciens, Slackia faecicanis, and Slackia isoflavoniconvertens.</title>
        <authorList>
            <person name="Danylec N."/>
            <person name="Stoll D.A."/>
            <person name="Dotsch A."/>
            <person name="Huch M."/>
        </authorList>
    </citation>
    <scope>NUCLEOTIDE SEQUENCE</scope>
    <source>
        <strain evidence="10">DSM 16107</strain>
    </source>
</reference>
<evidence type="ECO:0000313" key="11">
    <source>
        <dbReference type="Proteomes" id="UP000253817"/>
    </source>
</evidence>
<dbReference type="InterPro" id="IPR036286">
    <property type="entry name" value="LexA/Signal_pep-like_sf"/>
</dbReference>
<dbReference type="PROSITE" id="PS00761">
    <property type="entry name" value="SPASE_I_3"/>
    <property type="match status" value="1"/>
</dbReference>
<feature type="active site" evidence="6">
    <location>
        <position position="92"/>
    </location>
</feature>
<evidence type="ECO:0000256" key="6">
    <source>
        <dbReference type="PIRSR" id="PIRSR600223-1"/>
    </source>
</evidence>
<evidence type="ECO:0000256" key="5">
    <source>
        <dbReference type="ARBA" id="ARBA00022801"/>
    </source>
</evidence>
<dbReference type="Pfam" id="PF10502">
    <property type="entry name" value="Peptidase_S26"/>
    <property type="match status" value="1"/>
</dbReference>
<evidence type="ECO:0000313" key="10">
    <source>
        <dbReference type="EMBL" id="RNM40376.1"/>
    </source>
</evidence>
<dbReference type="OrthoDB" id="9815782at2"/>
<dbReference type="PANTHER" id="PTHR43390">
    <property type="entry name" value="SIGNAL PEPTIDASE I"/>
    <property type="match status" value="1"/>
</dbReference>
<protein>
    <recommendedName>
        <fullName evidence="4 7">Signal peptidase I</fullName>
        <ecNumber evidence="4 7">3.4.21.89</ecNumber>
    </recommendedName>
</protein>
<comment type="caution">
    <text evidence="10">The sequence shown here is derived from an EMBL/GenBank/DDBJ whole genome shotgun (WGS) entry which is preliminary data.</text>
</comment>
<dbReference type="Proteomes" id="UP000270112">
    <property type="component" value="Unassembled WGS sequence"/>
</dbReference>
<dbReference type="Proteomes" id="UP000253817">
    <property type="component" value="Unassembled WGS sequence"/>
</dbReference>
<dbReference type="InterPro" id="IPR019533">
    <property type="entry name" value="Peptidase_S26"/>
</dbReference>
<keyword evidence="7" id="KW-0472">Membrane</keyword>
<evidence type="ECO:0000256" key="4">
    <source>
        <dbReference type="ARBA" id="ARBA00013208"/>
    </source>
</evidence>
<name>A0A3N0IUL0_9ACTN</name>
<organism evidence="10 12">
    <name type="scientific">Eggerthella sinensis</name>
    <dbReference type="NCBI Taxonomy" id="242230"/>
    <lineage>
        <taxon>Bacteria</taxon>
        <taxon>Bacillati</taxon>
        <taxon>Actinomycetota</taxon>
        <taxon>Coriobacteriia</taxon>
        <taxon>Eggerthellales</taxon>
        <taxon>Eggerthellaceae</taxon>
        <taxon>Eggerthella</taxon>
    </lineage>
</organism>
<dbReference type="InterPro" id="IPR000223">
    <property type="entry name" value="Pept_S26A_signal_pept_1"/>
</dbReference>
<dbReference type="PANTHER" id="PTHR43390:SF1">
    <property type="entry name" value="CHLOROPLAST PROCESSING PEPTIDASE"/>
    <property type="match status" value="1"/>
</dbReference>
<dbReference type="AlphaFoldDB" id="A0A3N0IUL0"/>
<accession>A0A3N0IUL0</accession>
<dbReference type="CDD" id="cd06530">
    <property type="entry name" value="S26_SPase_I"/>
    <property type="match status" value="1"/>
</dbReference>
<evidence type="ECO:0000256" key="3">
    <source>
        <dbReference type="ARBA" id="ARBA00009370"/>
    </source>
</evidence>
<evidence type="ECO:0000313" key="12">
    <source>
        <dbReference type="Proteomes" id="UP000270112"/>
    </source>
</evidence>
<dbReference type="EMBL" id="QICC01000086">
    <property type="protein sequence ID" value="RNM40376.1"/>
    <property type="molecule type" value="Genomic_DNA"/>
</dbReference>
<dbReference type="SUPFAM" id="SSF51306">
    <property type="entry name" value="LexA/Signal peptidase"/>
    <property type="match status" value="1"/>
</dbReference>
<comment type="subcellular location">
    <subcellularLocation>
        <location evidence="2">Cell membrane</location>
        <topology evidence="2">Single-pass type II membrane protein</topology>
    </subcellularLocation>
    <subcellularLocation>
        <location evidence="7">Membrane</location>
        <topology evidence="7">Single-pass type II membrane protein</topology>
    </subcellularLocation>
</comment>
<feature type="domain" description="Peptidase S26" evidence="8">
    <location>
        <begin position="21"/>
        <end position="179"/>
    </location>
</feature>
<keyword evidence="5 7" id="KW-0378">Hydrolase</keyword>
<dbReference type="Gene3D" id="2.10.109.10">
    <property type="entry name" value="Umud Fragment, subunit A"/>
    <property type="match status" value="1"/>
</dbReference>
<keyword evidence="11" id="KW-1185">Reference proteome</keyword>
<evidence type="ECO:0000256" key="2">
    <source>
        <dbReference type="ARBA" id="ARBA00004401"/>
    </source>
</evidence>
<dbReference type="GO" id="GO:0005886">
    <property type="term" value="C:plasma membrane"/>
    <property type="evidence" value="ECO:0007669"/>
    <property type="project" value="UniProtKB-SubCell"/>
</dbReference>
<comment type="catalytic activity">
    <reaction evidence="1 7">
        <text>Cleavage of hydrophobic, N-terminal signal or leader sequences from secreted and periplasmic proteins.</text>
        <dbReference type="EC" id="3.4.21.89"/>
    </reaction>
</comment>
<reference evidence="12" key="2">
    <citation type="submission" date="2018-05" db="EMBL/GenBank/DDBJ databases">
        <title>Genome Sequencing of selected type strains of the family Eggerthellaceae.</title>
        <authorList>
            <person name="Danylec N."/>
            <person name="Stoll D.A."/>
            <person name="Doetsch A."/>
            <person name="Huch M."/>
        </authorList>
    </citation>
    <scope>NUCLEOTIDE SEQUENCE [LARGE SCALE GENOMIC DNA]</scope>
    <source>
        <strain evidence="12">DSM 16107</strain>
    </source>
</reference>
<dbReference type="EMBL" id="PPTT01000006">
    <property type="protein sequence ID" value="RDB70217.1"/>
    <property type="molecule type" value="Genomic_DNA"/>
</dbReference>
<evidence type="ECO:0000256" key="1">
    <source>
        <dbReference type="ARBA" id="ARBA00000677"/>
    </source>
</evidence>
<sequence length="188" mass="20622">MNSGDHARDDRPGLLRRFVDLLVWAGFVALISWLTFAYVGHAYAVPSGSMEETIMTGDRVLAEKVSYYFRDPVPGDIVMFQDPEVPGRLLLKRCIAVGGQTVDVNDEDGLVYVDGVALAEPYTDGRPTYTLPSAVTYPYTVPDGMMWMMGDNRTNSQDSRFFGAVPAASAEARSLAVLWPFDDAGLLS</sequence>
<reference evidence="9 11" key="1">
    <citation type="journal article" date="2018" name="Elife">
        <title>Discovery and characterization of a prevalent human gut bacterial enzyme sufficient for the inactivation of a family of plant toxins.</title>
        <authorList>
            <person name="Koppel N."/>
            <person name="Bisanz J.E."/>
            <person name="Pandelia M.E."/>
            <person name="Turnbaugh P.J."/>
            <person name="Balskus E.P."/>
        </authorList>
    </citation>
    <scope>NUCLEOTIDE SEQUENCE [LARGE SCALE GENOMIC DNA]</scope>
    <source>
        <strain evidence="9 11">DSM 16107</strain>
    </source>
</reference>
<dbReference type="GO" id="GO:0009003">
    <property type="term" value="F:signal peptidase activity"/>
    <property type="evidence" value="ECO:0007669"/>
    <property type="project" value="UniProtKB-EC"/>
</dbReference>
<dbReference type="NCBIfam" id="TIGR02227">
    <property type="entry name" value="sigpep_I_bact"/>
    <property type="match status" value="1"/>
</dbReference>
<gene>
    <name evidence="10" type="primary">lepB</name>
    <name evidence="9" type="ORF">C1876_05355</name>
    <name evidence="10" type="ORF">DMP09_14630</name>
</gene>
<dbReference type="PRINTS" id="PR00727">
    <property type="entry name" value="LEADERPTASE"/>
</dbReference>
<keyword evidence="7" id="KW-0645">Protease</keyword>
<dbReference type="EC" id="3.4.21.89" evidence="4 7"/>
<keyword evidence="7" id="KW-1133">Transmembrane helix</keyword>
<feature type="transmembrane region" description="Helical" evidence="7">
    <location>
        <begin position="21"/>
        <end position="44"/>
    </location>
</feature>
<dbReference type="InterPro" id="IPR019758">
    <property type="entry name" value="Pept_S26A_signal_pept_1_CS"/>
</dbReference>
<dbReference type="RefSeq" id="WP_114545683.1">
    <property type="nucleotide sequence ID" value="NZ_PPTT01000006.1"/>
</dbReference>
<dbReference type="GO" id="GO:0004252">
    <property type="term" value="F:serine-type endopeptidase activity"/>
    <property type="evidence" value="ECO:0007669"/>
    <property type="project" value="InterPro"/>
</dbReference>
<feature type="active site" evidence="6">
    <location>
        <position position="49"/>
    </location>
</feature>